<sequence length="206" mass="22022">MKRNIIVVLLVCVMVVSAGCTGLGANESEEEFNMDPDESDDPTEIEDGSQDEADEANNSDNNSGTEDVSNETEGSSTSNEAATTSSEGSADADSKTVDTTRTNEEENSVEKNRNTGDNGSNGGLYMAEEVYILTVYVDESTDIDETTITLQQDGDNTTTTQEISENGLVEFDVVDGDYTISSTDQNSNSSDVDITIDGSDREVTLE</sequence>
<evidence type="ECO:0000256" key="1">
    <source>
        <dbReference type="SAM" id="MobiDB-lite"/>
    </source>
</evidence>
<name>A0ABD5V321_9EURY</name>
<dbReference type="AlphaFoldDB" id="A0ABD5V321"/>
<feature type="region of interest" description="Disordered" evidence="1">
    <location>
        <begin position="180"/>
        <end position="206"/>
    </location>
</feature>
<dbReference type="EMBL" id="JBHSXQ010000003">
    <property type="protein sequence ID" value="MFC6905837.1"/>
    <property type="molecule type" value="Genomic_DNA"/>
</dbReference>
<keyword evidence="3" id="KW-1185">Reference proteome</keyword>
<dbReference type="RefSeq" id="WP_340604367.1">
    <property type="nucleotide sequence ID" value="NZ_JBBMXV010000003.1"/>
</dbReference>
<feature type="region of interest" description="Disordered" evidence="1">
    <location>
        <begin position="25"/>
        <end position="123"/>
    </location>
</feature>
<protein>
    <submittedName>
        <fullName evidence="2">Uncharacterized protein</fullName>
    </submittedName>
</protein>
<evidence type="ECO:0000313" key="3">
    <source>
        <dbReference type="Proteomes" id="UP001596312"/>
    </source>
</evidence>
<feature type="compositionally biased region" description="Basic and acidic residues" evidence="1">
    <location>
        <begin position="92"/>
        <end position="114"/>
    </location>
</feature>
<comment type="caution">
    <text evidence="2">The sequence shown here is derived from an EMBL/GenBank/DDBJ whole genome shotgun (WGS) entry which is preliminary data.</text>
</comment>
<organism evidence="2 3">
    <name type="scientific">Halalkalicoccus tibetensis</name>
    <dbReference type="NCBI Taxonomy" id="175632"/>
    <lineage>
        <taxon>Archaea</taxon>
        <taxon>Methanobacteriati</taxon>
        <taxon>Methanobacteriota</taxon>
        <taxon>Stenosarchaea group</taxon>
        <taxon>Halobacteria</taxon>
        <taxon>Halobacteriales</taxon>
        <taxon>Halococcaceae</taxon>
        <taxon>Halalkalicoccus</taxon>
    </lineage>
</organism>
<accession>A0ABD5V321</accession>
<dbReference type="Proteomes" id="UP001596312">
    <property type="component" value="Unassembled WGS sequence"/>
</dbReference>
<feature type="compositionally biased region" description="Acidic residues" evidence="1">
    <location>
        <begin position="27"/>
        <end position="57"/>
    </location>
</feature>
<evidence type="ECO:0000313" key="2">
    <source>
        <dbReference type="EMBL" id="MFC6905837.1"/>
    </source>
</evidence>
<proteinExistence type="predicted"/>
<reference evidence="2 3" key="1">
    <citation type="journal article" date="2019" name="Int. J. Syst. Evol. Microbiol.">
        <title>The Global Catalogue of Microorganisms (GCM) 10K type strain sequencing project: providing services to taxonomists for standard genome sequencing and annotation.</title>
        <authorList>
            <consortium name="The Broad Institute Genomics Platform"/>
            <consortium name="The Broad Institute Genome Sequencing Center for Infectious Disease"/>
            <person name="Wu L."/>
            <person name="Ma J."/>
        </authorList>
    </citation>
    <scope>NUCLEOTIDE SEQUENCE [LARGE SCALE GENOMIC DNA]</scope>
    <source>
        <strain evidence="2 3">CGMCC 1.3240</strain>
    </source>
</reference>
<dbReference type="PROSITE" id="PS51257">
    <property type="entry name" value="PROKAR_LIPOPROTEIN"/>
    <property type="match status" value="1"/>
</dbReference>
<gene>
    <name evidence="2" type="ORF">ACFQGH_11605</name>
</gene>
<feature type="compositionally biased region" description="Low complexity" evidence="1">
    <location>
        <begin position="71"/>
        <end position="91"/>
    </location>
</feature>
<feature type="compositionally biased region" description="Polar residues" evidence="1">
    <location>
        <begin position="180"/>
        <end position="192"/>
    </location>
</feature>